<reference evidence="8 9" key="1">
    <citation type="journal article" date="2016" name="Nat. Commun.">
        <title>Thousands of microbial genomes shed light on interconnected biogeochemical processes in an aquifer system.</title>
        <authorList>
            <person name="Anantharaman K."/>
            <person name="Brown C.T."/>
            <person name="Hug L.A."/>
            <person name="Sharon I."/>
            <person name="Castelle C.J."/>
            <person name="Probst A.J."/>
            <person name="Thomas B.C."/>
            <person name="Singh A."/>
            <person name="Wilkins M.J."/>
            <person name="Karaoz U."/>
            <person name="Brodie E.L."/>
            <person name="Williams K.H."/>
            <person name="Hubbard S.S."/>
            <person name="Banfield J.F."/>
        </authorList>
    </citation>
    <scope>NUCLEOTIDE SEQUENCE [LARGE SCALE GENOMIC DNA]</scope>
</reference>
<proteinExistence type="inferred from homology"/>
<evidence type="ECO:0000256" key="6">
    <source>
        <dbReference type="RuleBase" id="RU366058"/>
    </source>
</evidence>
<sequence length="197" mass="22502">MTPDNMRFSVKHRYMLVIVFFVVFSVLFSLFLREQFEIFKDRESLMLFVRQFGIIAPIVVVAIVIVETVIAPLPGGIMPIIAGAVFGPVLGTLYSWIGNVFGSLIAFSLSRIFGESVIRVFSPHFDKQRYSETIRRYKNFFWFLYATPFVAVDVLSFALGASTMKLQRFALAIMFAFFVRMAILNMFGDAIARLVFE</sequence>
<gene>
    <name evidence="8" type="ORF">A2W41_02025</name>
</gene>
<feature type="transmembrane region" description="Helical" evidence="6">
    <location>
        <begin position="12"/>
        <end position="32"/>
    </location>
</feature>
<evidence type="ECO:0000256" key="4">
    <source>
        <dbReference type="ARBA" id="ARBA00022989"/>
    </source>
</evidence>
<dbReference type="InterPro" id="IPR032816">
    <property type="entry name" value="VTT_dom"/>
</dbReference>
<evidence type="ECO:0000259" key="7">
    <source>
        <dbReference type="Pfam" id="PF09335"/>
    </source>
</evidence>
<dbReference type="InterPro" id="IPR015414">
    <property type="entry name" value="TMEM64"/>
</dbReference>
<dbReference type="Pfam" id="PF09335">
    <property type="entry name" value="VTT_dom"/>
    <property type="match status" value="1"/>
</dbReference>
<protein>
    <recommendedName>
        <fullName evidence="6">TVP38/TMEM64 family membrane protein</fullName>
    </recommendedName>
</protein>
<evidence type="ECO:0000313" key="8">
    <source>
        <dbReference type="EMBL" id="OGZ42878.1"/>
    </source>
</evidence>
<feature type="transmembrane region" description="Helical" evidence="6">
    <location>
        <begin position="52"/>
        <end position="71"/>
    </location>
</feature>
<dbReference type="EMBL" id="MHNI01000012">
    <property type="protein sequence ID" value="OGZ42878.1"/>
    <property type="molecule type" value="Genomic_DNA"/>
</dbReference>
<name>A0A1G2FZ36_9BACT</name>
<evidence type="ECO:0000256" key="5">
    <source>
        <dbReference type="ARBA" id="ARBA00023136"/>
    </source>
</evidence>
<evidence type="ECO:0000256" key="3">
    <source>
        <dbReference type="ARBA" id="ARBA00022692"/>
    </source>
</evidence>
<feature type="transmembrane region" description="Helical" evidence="6">
    <location>
        <begin position="77"/>
        <end position="97"/>
    </location>
</feature>
<evidence type="ECO:0000256" key="2">
    <source>
        <dbReference type="ARBA" id="ARBA00022475"/>
    </source>
</evidence>
<dbReference type="PANTHER" id="PTHR12677">
    <property type="entry name" value="GOLGI APPARATUS MEMBRANE PROTEIN TVP38-RELATED"/>
    <property type="match status" value="1"/>
</dbReference>
<dbReference type="Proteomes" id="UP000176700">
    <property type="component" value="Unassembled WGS sequence"/>
</dbReference>
<keyword evidence="2 6" id="KW-1003">Cell membrane</keyword>
<keyword evidence="3 6" id="KW-0812">Transmembrane</keyword>
<keyword evidence="5 6" id="KW-0472">Membrane</keyword>
<comment type="caution">
    <text evidence="8">The sequence shown here is derived from an EMBL/GenBank/DDBJ whole genome shotgun (WGS) entry which is preliminary data.</text>
</comment>
<dbReference type="AlphaFoldDB" id="A0A1G2FZ36"/>
<keyword evidence="4 6" id="KW-1133">Transmembrane helix</keyword>
<evidence type="ECO:0000256" key="1">
    <source>
        <dbReference type="ARBA" id="ARBA00004651"/>
    </source>
</evidence>
<feature type="transmembrane region" description="Helical" evidence="6">
    <location>
        <begin position="142"/>
        <end position="162"/>
    </location>
</feature>
<accession>A0A1G2FZ36</accession>
<organism evidence="8 9">
    <name type="scientific">Candidatus Ryanbacteria bacterium RIFCSPHIGHO2_01_45_13</name>
    <dbReference type="NCBI Taxonomy" id="1802112"/>
    <lineage>
        <taxon>Bacteria</taxon>
        <taxon>Candidatus Ryaniibacteriota</taxon>
    </lineage>
</organism>
<comment type="subcellular location">
    <subcellularLocation>
        <location evidence="1 6">Cell membrane</location>
        <topology evidence="1 6">Multi-pass membrane protein</topology>
    </subcellularLocation>
</comment>
<dbReference type="GO" id="GO:0005886">
    <property type="term" value="C:plasma membrane"/>
    <property type="evidence" value="ECO:0007669"/>
    <property type="project" value="UniProtKB-SubCell"/>
</dbReference>
<comment type="similarity">
    <text evidence="6">Belongs to the TVP38/TMEM64 family.</text>
</comment>
<feature type="domain" description="VTT" evidence="7">
    <location>
        <begin position="73"/>
        <end position="189"/>
    </location>
</feature>
<feature type="transmembrane region" description="Helical" evidence="6">
    <location>
        <begin position="169"/>
        <end position="188"/>
    </location>
</feature>
<evidence type="ECO:0000313" key="9">
    <source>
        <dbReference type="Proteomes" id="UP000176700"/>
    </source>
</evidence>
<dbReference type="PANTHER" id="PTHR12677:SF59">
    <property type="entry name" value="GOLGI APPARATUS MEMBRANE PROTEIN TVP38-RELATED"/>
    <property type="match status" value="1"/>
</dbReference>